<feature type="coiled-coil region" evidence="1">
    <location>
        <begin position="304"/>
        <end position="363"/>
    </location>
</feature>
<evidence type="ECO:0000313" key="5">
    <source>
        <dbReference type="WBParaSite" id="SPAL_0001728600.1"/>
    </source>
</evidence>
<dbReference type="PANTHER" id="PTHR31434">
    <property type="entry name" value="S PHASE CYCLIN A-ASSOCIATED PROTEIN IN THE ENDOPLASMIC RETICULUM"/>
    <property type="match status" value="1"/>
</dbReference>
<dbReference type="Proteomes" id="UP000046392">
    <property type="component" value="Unplaced"/>
</dbReference>
<feature type="coiled-coil region" evidence="1">
    <location>
        <begin position="190"/>
        <end position="231"/>
    </location>
</feature>
<evidence type="ECO:0000256" key="1">
    <source>
        <dbReference type="SAM" id="Coils"/>
    </source>
</evidence>
<evidence type="ECO:0000259" key="3">
    <source>
        <dbReference type="Pfam" id="PF16501"/>
    </source>
</evidence>
<dbReference type="PANTHER" id="PTHR31434:SF2">
    <property type="entry name" value="S PHASE CYCLIN A-ASSOCIATED PROTEIN IN THE ENDOPLASMIC RETICULUM"/>
    <property type="match status" value="1"/>
</dbReference>
<protein>
    <submittedName>
        <fullName evidence="5">SCAPER_N domain-containing protein</fullName>
    </submittedName>
</protein>
<proteinExistence type="predicted"/>
<keyword evidence="1" id="KW-0175">Coiled coil</keyword>
<accession>A0A0N5CHG9</accession>
<dbReference type="InterPro" id="IPR032446">
    <property type="entry name" value="SCAPER_N"/>
</dbReference>
<feature type="coiled-coil region" evidence="1">
    <location>
        <begin position="390"/>
        <end position="435"/>
    </location>
</feature>
<feature type="region of interest" description="Disordered" evidence="2">
    <location>
        <begin position="91"/>
        <end position="113"/>
    </location>
</feature>
<feature type="region of interest" description="Disordered" evidence="2">
    <location>
        <begin position="455"/>
        <end position="487"/>
    </location>
</feature>
<dbReference type="AlphaFoldDB" id="A0A0N5CHG9"/>
<keyword evidence="4" id="KW-1185">Reference proteome</keyword>
<evidence type="ECO:0000313" key="4">
    <source>
        <dbReference type="Proteomes" id="UP000046392"/>
    </source>
</evidence>
<sequence>MDKKKDKEINPSQWTFHVESVRTSIDRVYQLCHQKLHVLGCKEMLFYLTNSMKDFQSLIEMIELERNFDTNSHPTSLAWELRVPPVTFVEKDKEPSGNGHCKVQNTNTKPPDTEDWHIVERKKKLKAILNPRCVMDIPQTKKSMAKIAHAKQMQWEEHKKFLEEKSITKKRLDKRNSLKNKKKDKIEVVVEEVEEEEEYMDEEWKALTEEEESLAQEEESLKKEIEDEELTSNHDSISNQFMDLKSCVDKWSSETQRYAEDLWKEIVQKNVNFGYRKVGEVLQKHEKFSSPIRKKPNDYEERLARAEEVRIQILEDKCKRIRQLFDKVARVREKRLEVIEKKRTHLERKMQKAEENRKKIYEDAILKNWEEENYLRSMIFERAAETALRDLQLKKEAQILQERLNNLKEERLKKCEEKAAKEAAAKERLKQTEDEKKAKLALKIAKMEVIVEQKKAKEKEKSDEIHKKNAEKNKRKDQKMESLNTERGELMEKIIEKQKSSTIRYEKGLDQVRRKANELGISKNTDTFISLSQFTHLPSMVEYSSDKIKKCTLCDVVLSSDMNVISHLIDEMHMVKSNCDYDKLTEDVIKQFLENNIITIDKESPRRHCHVNSNSGINAFTSQFTNNKKKEVRIRKKILQKAKCDEEMLVNNIYIEEEVTPKNHSTSYTKYINIIKKIESDLSKYDYENCRSLSNSEITTIQKSLYYVGGKHNDQGKENDVISCLIKNTNIEWYIKLYIYFIYMKDTRIEKLMLRLQQIFIQLTGKCQLFNLLIFYGTSFINIIDGIIYNLGSSTQLSRQFLEGQLSLLTIVIEKVRNINVKRYELQEYDDKLSMYIDYLNTVNFFNILSQKSLNFALTSTSSFYFVLLKQVQCVKGFDSNYLKEYLESGFLSFLVDGCLEATHSTPFDEGCKKILGVFINIFNCYNSQTNLTFFKKIIRKKTEIPVKITFIFSKSLQLLTKFPDPVVTQNLIVSISLFSKISPKTKTLCHLGWSQSVIYFMTLLPLDFFIKWRYRIYLLSTLTSICYQSPDAVNIVRNEIDIQWFVRFLEDYRECKSGSDVDVIASIIPRSSVEKMLTYFKEA</sequence>
<feature type="domain" description="S phase cyclin A-associated protein in the endoplasmic reticulum N-terminal" evidence="3">
    <location>
        <begin position="3"/>
        <end position="82"/>
    </location>
</feature>
<dbReference type="WBParaSite" id="SPAL_0001728600.1">
    <property type="protein sequence ID" value="SPAL_0001728600.1"/>
    <property type="gene ID" value="SPAL_0001728600"/>
</dbReference>
<organism evidence="4 5">
    <name type="scientific">Strongyloides papillosus</name>
    <name type="common">Intestinal threadworm</name>
    <dbReference type="NCBI Taxonomy" id="174720"/>
    <lineage>
        <taxon>Eukaryota</taxon>
        <taxon>Metazoa</taxon>
        <taxon>Ecdysozoa</taxon>
        <taxon>Nematoda</taxon>
        <taxon>Chromadorea</taxon>
        <taxon>Rhabditida</taxon>
        <taxon>Tylenchina</taxon>
        <taxon>Panagrolaimomorpha</taxon>
        <taxon>Strongyloidoidea</taxon>
        <taxon>Strongyloididae</taxon>
        <taxon>Strongyloides</taxon>
    </lineage>
</organism>
<reference evidence="5" key="1">
    <citation type="submission" date="2017-02" db="UniProtKB">
        <authorList>
            <consortium name="WormBaseParasite"/>
        </authorList>
    </citation>
    <scope>IDENTIFICATION</scope>
</reference>
<name>A0A0N5CHG9_STREA</name>
<dbReference type="Pfam" id="PF16501">
    <property type="entry name" value="SCAPER_N"/>
    <property type="match status" value="1"/>
</dbReference>
<evidence type="ECO:0000256" key="2">
    <source>
        <dbReference type="SAM" id="MobiDB-lite"/>
    </source>
</evidence>